<organism evidence="1 2">
    <name type="scientific">Burkholderia ambifaria MEX-5</name>
    <dbReference type="NCBI Taxonomy" id="396597"/>
    <lineage>
        <taxon>Bacteria</taxon>
        <taxon>Pseudomonadati</taxon>
        <taxon>Pseudomonadota</taxon>
        <taxon>Betaproteobacteria</taxon>
        <taxon>Burkholderiales</taxon>
        <taxon>Burkholderiaceae</taxon>
        <taxon>Burkholderia</taxon>
        <taxon>Burkholderia cepacia complex</taxon>
    </lineage>
</organism>
<evidence type="ECO:0000313" key="2">
    <source>
        <dbReference type="Proteomes" id="UP000004814"/>
    </source>
</evidence>
<comment type="caution">
    <text evidence="1">The sequence shown here is derived from an EMBL/GenBank/DDBJ whole genome shotgun (WGS) entry which is preliminary data.</text>
</comment>
<protein>
    <submittedName>
        <fullName evidence="1">Uncharacterized protein</fullName>
    </submittedName>
</protein>
<dbReference type="AlphaFoldDB" id="B1T606"/>
<accession>B1T606</accession>
<dbReference type="Proteomes" id="UP000004814">
    <property type="component" value="Unassembled WGS sequence"/>
</dbReference>
<sequence length="39" mass="4061">MANIPGQDTVECPISGRVAMRGALPLHGKAVSAALHNYN</sequence>
<gene>
    <name evidence="1" type="ORF">BamMEX5DRAFT_3222</name>
</gene>
<name>B1T606_9BURK</name>
<dbReference type="PATRIC" id="fig|396597.7.peg.4799"/>
<dbReference type="EMBL" id="ABLK01000096">
    <property type="protein sequence ID" value="EDT41020.1"/>
    <property type="molecule type" value="Genomic_DNA"/>
</dbReference>
<proteinExistence type="predicted"/>
<reference evidence="1 2" key="1">
    <citation type="submission" date="2008-03" db="EMBL/GenBank/DDBJ databases">
        <title>Sequencing of the draft genome and assembly of Burkholderia ambifaria MEX-5.</title>
        <authorList>
            <consortium name="US DOE Joint Genome Institute (JGI-PGF)"/>
            <person name="Copeland A."/>
            <person name="Lucas S."/>
            <person name="Lapidus A."/>
            <person name="Glavina del Rio T."/>
            <person name="Dalin E."/>
            <person name="Tice H."/>
            <person name="Bruce D."/>
            <person name="Goodwin L."/>
            <person name="Pitluck S."/>
            <person name="Larimer F."/>
            <person name="Land M.L."/>
            <person name="Hauser L."/>
            <person name="Tiedje J."/>
            <person name="Richardson P."/>
        </authorList>
    </citation>
    <scope>NUCLEOTIDE SEQUENCE [LARGE SCALE GENOMIC DNA]</scope>
    <source>
        <strain evidence="1 2">MEX-5</strain>
    </source>
</reference>
<evidence type="ECO:0000313" key="1">
    <source>
        <dbReference type="EMBL" id="EDT41020.1"/>
    </source>
</evidence>